<dbReference type="Proteomes" id="UP001627154">
    <property type="component" value="Unassembled WGS sequence"/>
</dbReference>
<keyword evidence="2" id="KW-1185">Reference proteome</keyword>
<sequence>MSDINASPDVNDVFSDLLMSENLAEDQAYEKGYEVGKNQMVDGYHLGYHGASSAAAELGYYYGVLIFIRKNCNNSKVIESTNILMKRLENFPTDNDESVDIGTELETIGLNFKKICSLAKVDSRYPETNKTEF</sequence>
<proteinExistence type="predicted"/>
<gene>
    <name evidence="1" type="ORF">TKK_003620</name>
</gene>
<comment type="caution">
    <text evidence="1">The sequence shown here is derived from an EMBL/GenBank/DDBJ whole genome shotgun (WGS) entry which is preliminary data.</text>
</comment>
<evidence type="ECO:0000313" key="1">
    <source>
        <dbReference type="EMBL" id="KAL3403687.1"/>
    </source>
</evidence>
<protein>
    <recommendedName>
        <fullName evidence="3">Essential protein Yae1 N-terminal domain-containing protein</fullName>
    </recommendedName>
</protein>
<organism evidence="1 2">
    <name type="scientific">Trichogramma kaykai</name>
    <dbReference type="NCBI Taxonomy" id="54128"/>
    <lineage>
        <taxon>Eukaryota</taxon>
        <taxon>Metazoa</taxon>
        <taxon>Ecdysozoa</taxon>
        <taxon>Arthropoda</taxon>
        <taxon>Hexapoda</taxon>
        <taxon>Insecta</taxon>
        <taxon>Pterygota</taxon>
        <taxon>Neoptera</taxon>
        <taxon>Endopterygota</taxon>
        <taxon>Hymenoptera</taxon>
        <taxon>Apocrita</taxon>
        <taxon>Proctotrupomorpha</taxon>
        <taxon>Chalcidoidea</taxon>
        <taxon>Trichogrammatidae</taxon>
        <taxon>Trichogramma</taxon>
    </lineage>
</organism>
<name>A0ABD2XE39_9HYME</name>
<accession>A0ABD2XE39</accession>
<evidence type="ECO:0000313" key="2">
    <source>
        <dbReference type="Proteomes" id="UP001627154"/>
    </source>
</evidence>
<dbReference type="AlphaFoldDB" id="A0ABD2XE39"/>
<evidence type="ECO:0008006" key="3">
    <source>
        <dbReference type="Google" id="ProtNLM"/>
    </source>
</evidence>
<dbReference type="EMBL" id="JBJJXI010000029">
    <property type="protein sequence ID" value="KAL3403687.1"/>
    <property type="molecule type" value="Genomic_DNA"/>
</dbReference>
<reference evidence="1 2" key="1">
    <citation type="journal article" date="2024" name="bioRxiv">
        <title>A reference genome for Trichogramma kaykai: A tiny desert-dwelling parasitoid wasp with competing sex-ratio distorters.</title>
        <authorList>
            <person name="Culotta J."/>
            <person name="Lindsey A.R."/>
        </authorList>
    </citation>
    <scope>NUCLEOTIDE SEQUENCE [LARGE SCALE GENOMIC DNA]</scope>
    <source>
        <strain evidence="1 2">KSX58</strain>
    </source>
</reference>